<dbReference type="InterPro" id="IPR005843">
    <property type="entry name" value="A-D-PHexomutase_C"/>
</dbReference>
<dbReference type="EMBL" id="VKGK01000017">
    <property type="protein sequence ID" value="TRY13700.1"/>
    <property type="molecule type" value="Genomic_DNA"/>
</dbReference>
<feature type="domain" description="Alpha-D-phosphohexomutase C-terminal" evidence="1">
    <location>
        <begin position="6"/>
        <end position="37"/>
    </location>
</feature>
<accession>A0A553JMS5</accession>
<dbReference type="Pfam" id="PF00408">
    <property type="entry name" value="PGM_PMM_IV"/>
    <property type="match status" value="1"/>
</dbReference>
<dbReference type="AlphaFoldDB" id="A0A553JMS5"/>
<proteinExistence type="predicted"/>
<dbReference type="Gene3D" id="3.30.310.50">
    <property type="entry name" value="Alpha-D-phosphohexomutase, C-terminal domain"/>
    <property type="match status" value="1"/>
</dbReference>
<evidence type="ECO:0000259" key="1">
    <source>
        <dbReference type="Pfam" id="PF00408"/>
    </source>
</evidence>
<dbReference type="OrthoDB" id="9803322at2"/>
<protein>
    <recommendedName>
        <fullName evidence="1">Alpha-D-phosphohexomutase C-terminal domain-containing protein</fullName>
    </recommendedName>
</protein>
<dbReference type="GO" id="GO:0016868">
    <property type="term" value="F:intramolecular phosphotransferase activity"/>
    <property type="evidence" value="ECO:0007669"/>
    <property type="project" value="InterPro"/>
</dbReference>
<dbReference type="SUPFAM" id="SSF55957">
    <property type="entry name" value="Phosphoglucomutase, C-terminal domain"/>
    <property type="match status" value="1"/>
</dbReference>
<organism evidence="2 3">
    <name type="scientific">Shewanella hanedai</name>
    <name type="common">Alteromonas hanedai</name>
    <dbReference type="NCBI Taxonomy" id="25"/>
    <lineage>
        <taxon>Bacteria</taxon>
        <taxon>Pseudomonadati</taxon>
        <taxon>Pseudomonadota</taxon>
        <taxon>Gammaproteobacteria</taxon>
        <taxon>Alteromonadales</taxon>
        <taxon>Shewanellaceae</taxon>
        <taxon>Shewanella</taxon>
    </lineage>
</organism>
<gene>
    <name evidence="2" type="ORF">FN961_14640</name>
</gene>
<dbReference type="InterPro" id="IPR036900">
    <property type="entry name" value="A-D-PHexomutase_C_sf"/>
</dbReference>
<name>A0A553JMS5_SHEHA</name>
<keyword evidence="3" id="KW-1185">Reference proteome</keyword>
<dbReference type="Proteomes" id="UP000318126">
    <property type="component" value="Unassembled WGS sequence"/>
</dbReference>
<evidence type="ECO:0000313" key="3">
    <source>
        <dbReference type="Proteomes" id="UP000318126"/>
    </source>
</evidence>
<reference evidence="3" key="1">
    <citation type="submission" date="2019-07" db="EMBL/GenBank/DDBJ databases">
        <title>Shewanella sp. YLB-08 draft genomic sequence.</title>
        <authorList>
            <person name="Yu L."/>
        </authorList>
    </citation>
    <scope>NUCLEOTIDE SEQUENCE [LARGE SCALE GENOMIC DNA]</scope>
    <source>
        <strain evidence="3">JCM 20706</strain>
    </source>
</reference>
<evidence type="ECO:0000313" key="2">
    <source>
        <dbReference type="EMBL" id="TRY13700.1"/>
    </source>
</evidence>
<comment type="caution">
    <text evidence="2">The sequence shown here is derived from an EMBL/GenBank/DDBJ whole genome shotgun (WGS) entry which is preliminary data.</text>
</comment>
<sequence length="43" mass="4858">MLKNDVIHLRPSGNAPELRCYAESRSHDSAYELVKKVLSTLSQ</sequence>